<evidence type="ECO:0000256" key="1">
    <source>
        <dbReference type="SAM" id="MobiDB-lite"/>
    </source>
</evidence>
<organism evidence="2 3">
    <name type="scientific">Xylaria bambusicola</name>
    <dbReference type="NCBI Taxonomy" id="326684"/>
    <lineage>
        <taxon>Eukaryota</taxon>
        <taxon>Fungi</taxon>
        <taxon>Dikarya</taxon>
        <taxon>Ascomycota</taxon>
        <taxon>Pezizomycotina</taxon>
        <taxon>Sordariomycetes</taxon>
        <taxon>Xylariomycetidae</taxon>
        <taxon>Xylariales</taxon>
        <taxon>Xylariaceae</taxon>
        <taxon>Xylaria</taxon>
    </lineage>
</organism>
<feature type="compositionally biased region" description="Basic and acidic residues" evidence="1">
    <location>
        <begin position="87"/>
        <end position="100"/>
    </location>
</feature>
<gene>
    <name evidence="2" type="ORF">RRF57_007371</name>
</gene>
<dbReference type="AlphaFoldDB" id="A0AAN7Z7I5"/>
<dbReference type="Proteomes" id="UP001305414">
    <property type="component" value="Unassembled WGS sequence"/>
</dbReference>
<proteinExistence type="predicted"/>
<feature type="compositionally biased region" description="Basic and acidic residues" evidence="1">
    <location>
        <begin position="173"/>
        <end position="183"/>
    </location>
</feature>
<comment type="caution">
    <text evidence="2">The sequence shown here is derived from an EMBL/GenBank/DDBJ whole genome shotgun (WGS) entry which is preliminary data.</text>
</comment>
<sequence>MSVTPRSSPPSQVPHTPERTMMDQSLMVEPPSQIDSQMDSQREEEVAQATEDATVRLNPQLTLESKGDEIANGPHHQSYQQHQRRARTPETQKRRSDRSEMTSPGHLAPFDWDDFNDRYEKALQEADDKEKQMLEEFGQLVKARTPTSAAALGITDLSASTSMSGPRHQRIMTTKEQRKGEFR</sequence>
<name>A0AAN7Z7I5_9PEZI</name>
<feature type="region of interest" description="Disordered" evidence="1">
    <location>
        <begin position="1"/>
        <end position="113"/>
    </location>
</feature>
<keyword evidence="3" id="KW-1185">Reference proteome</keyword>
<evidence type="ECO:0000313" key="3">
    <source>
        <dbReference type="Proteomes" id="UP001305414"/>
    </source>
</evidence>
<dbReference type="EMBL" id="JAWHQM010000020">
    <property type="protein sequence ID" value="KAK5631657.1"/>
    <property type="molecule type" value="Genomic_DNA"/>
</dbReference>
<evidence type="ECO:0000313" key="2">
    <source>
        <dbReference type="EMBL" id="KAK5631657.1"/>
    </source>
</evidence>
<protein>
    <submittedName>
        <fullName evidence="2">Uncharacterized protein</fullName>
    </submittedName>
</protein>
<reference evidence="2 3" key="1">
    <citation type="submission" date="2023-10" db="EMBL/GenBank/DDBJ databases">
        <title>Draft genome sequence of Xylaria bambusicola isolate GMP-LS, the root and basal stem rot pathogen of sugarcane in Indonesia.</title>
        <authorList>
            <person name="Selvaraj P."/>
            <person name="Muralishankar V."/>
            <person name="Muruganantham S."/>
            <person name="Sp S."/>
            <person name="Haryani S."/>
            <person name="Lau K.J.X."/>
            <person name="Naqvi N.I."/>
        </authorList>
    </citation>
    <scope>NUCLEOTIDE SEQUENCE [LARGE SCALE GENOMIC DNA]</scope>
    <source>
        <strain evidence="2">GMP-LS</strain>
    </source>
</reference>
<accession>A0AAN7Z7I5</accession>
<feature type="region of interest" description="Disordered" evidence="1">
    <location>
        <begin position="155"/>
        <end position="183"/>
    </location>
</feature>